<keyword evidence="2" id="KW-1185">Reference proteome</keyword>
<comment type="caution">
    <text evidence="1">The sequence shown here is derived from an EMBL/GenBank/DDBJ whole genome shotgun (WGS) entry which is preliminary data.</text>
</comment>
<evidence type="ECO:0000313" key="1">
    <source>
        <dbReference type="EMBL" id="KAJ7044300.1"/>
    </source>
</evidence>
<reference evidence="1" key="1">
    <citation type="submission" date="2023-03" db="EMBL/GenBank/DDBJ databases">
        <title>Massive genome expansion in bonnet fungi (Mycena s.s.) driven by repeated elements and novel gene families across ecological guilds.</title>
        <authorList>
            <consortium name="Lawrence Berkeley National Laboratory"/>
            <person name="Harder C.B."/>
            <person name="Miyauchi S."/>
            <person name="Viragh M."/>
            <person name="Kuo A."/>
            <person name="Thoen E."/>
            <person name="Andreopoulos B."/>
            <person name="Lu D."/>
            <person name="Skrede I."/>
            <person name="Drula E."/>
            <person name="Henrissat B."/>
            <person name="Morin E."/>
            <person name="Kohler A."/>
            <person name="Barry K."/>
            <person name="LaButti K."/>
            <person name="Morin E."/>
            <person name="Salamov A."/>
            <person name="Lipzen A."/>
            <person name="Mereny Z."/>
            <person name="Hegedus B."/>
            <person name="Baldrian P."/>
            <person name="Stursova M."/>
            <person name="Weitz H."/>
            <person name="Taylor A."/>
            <person name="Grigoriev I.V."/>
            <person name="Nagy L.G."/>
            <person name="Martin F."/>
            <person name="Kauserud H."/>
        </authorList>
    </citation>
    <scope>NUCLEOTIDE SEQUENCE</scope>
    <source>
        <strain evidence="1">CBHHK200</strain>
    </source>
</reference>
<organism evidence="1 2">
    <name type="scientific">Mycena alexandri</name>
    <dbReference type="NCBI Taxonomy" id="1745969"/>
    <lineage>
        <taxon>Eukaryota</taxon>
        <taxon>Fungi</taxon>
        <taxon>Dikarya</taxon>
        <taxon>Basidiomycota</taxon>
        <taxon>Agaricomycotina</taxon>
        <taxon>Agaricomycetes</taxon>
        <taxon>Agaricomycetidae</taxon>
        <taxon>Agaricales</taxon>
        <taxon>Marasmiineae</taxon>
        <taxon>Mycenaceae</taxon>
        <taxon>Mycena</taxon>
    </lineage>
</organism>
<protein>
    <submittedName>
        <fullName evidence="1">Uncharacterized protein</fullName>
    </submittedName>
</protein>
<dbReference type="EMBL" id="JARJCM010000007">
    <property type="protein sequence ID" value="KAJ7044300.1"/>
    <property type="molecule type" value="Genomic_DNA"/>
</dbReference>
<name>A0AAD6XDG1_9AGAR</name>
<gene>
    <name evidence="1" type="ORF">C8F04DRAFT_1228661</name>
</gene>
<dbReference type="Proteomes" id="UP001218188">
    <property type="component" value="Unassembled WGS sequence"/>
</dbReference>
<sequence>MQEKELLNVAFLGNEQDVIWLTREILNYCGAIPLSAFDGVDSDGPDITKIHQFETERKKYAITEHTSDAVVILIHPSSMPTQEPPLQCIHVKLTSADDASESREGQTIVVNRKDTNLGLRSIYLHLDSVPL</sequence>
<evidence type="ECO:0000313" key="2">
    <source>
        <dbReference type="Proteomes" id="UP001218188"/>
    </source>
</evidence>
<proteinExistence type="predicted"/>
<dbReference type="AlphaFoldDB" id="A0AAD6XDG1"/>
<accession>A0AAD6XDG1</accession>